<evidence type="ECO:0000256" key="3">
    <source>
        <dbReference type="ARBA" id="ARBA00022833"/>
    </source>
</evidence>
<dbReference type="SMART" id="SM00184">
    <property type="entry name" value="RING"/>
    <property type="match status" value="1"/>
</dbReference>
<dbReference type="GO" id="GO:0008270">
    <property type="term" value="F:zinc ion binding"/>
    <property type="evidence" value="ECO:0007669"/>
    <property type="project" value="UniProtKB-KW"/>
</dbReference>
<keyword evidence="2 4" id="KW-0863">Zinc-finger</keyword>
<evidence type="ECO:0000313" key="9">
    <source>
        <dbReference type="Proteomes" id="UP000660262"/>
    </source>
</evidence>
<dbReference type="OrthoDB" id="295536at2759"/>
<feature type="domain" description="B box-type" evidence="7">
    <location>
        <begin position="475"/>
        <end position="522"/>
    </location>
</feature>
<dbReference type="PANTHER" id="PTHR25462:SF306">
    <property type="entry name" value="TRIPARTITE MOTIF CONTAINING 9"/>
    <property type="match status" value="1"/>
</dbReference>
<dbReference type="SUPFAM" id="SSF57850">
    <property type="entry name" value="RING/U-box"/>
    <property type="match status" value="1"/>
</dbReference>
<comment type="caution">
    <text evidence="8">The sequence shown here is derived from an EMBL/GenBank/DDBJ whole genome shotgun (WGS) entry which is preliminary data.</text>
</comment>
<feature type="domain" description="RING-type" evidence="6">
    <location>
        <begin position="372"/>
        <end position="428"/>
    </location>
</feature>
<reference evidence="8" key="1">
    <citation type="submission" date="2020-10" db="EMBL/GenBank/DDBJ databases">
        <title>Unveiling of a novel bifunctional photoreceptor, Dualchrome1, isolated from a cosmopolitan green alga.</title>
        <authorList>
            <person name="Suzuki S."/>
            <person name="Kawachi M."/>
        </authorList>
    </citation>
    <scope>NUCLEOTIDE SEQUENCE</scope>
    <source>
        <strain evidence="8">NIES 2893</strain>
    </source>
</reference>
<evidence type="ECO:0000313" key="8">
    <source>
        <dbReference type="EMBL" id="GHP06885.1"/>
    </source>
</evidence>
<name>A0A830HJH8_9CHLO</name>
<dbReference type="AlphaFoldDB" id="A0A830HJH8"/>
<dbReference type="PROSITE" id="PS50089">
    <property type="entry name" value="ZF_RING_2"/>
    <property type="match status" value="1"/>
</dbReference>
<dbReference type="SUPFAM" id="SSF57845">
    <property type="entry name" value="B-box zinc-binding domain"/>
    <property type="match status" value="1"/>
</dbReference>
<dbReference type="InterPro" id="IPR001841">
    <property type="entry name" value="Znf_RING"/>
</dbReference>
<dbReference type="GO" id="GO:0061630">
    <property type="term" value="F:ubiquitin protein ligase activity"/>
    <property type="evidence" value="ECO:0007669"/>
    <property type="project" value="TreeGrafter"/>
</dbReference>
<dbReference type="InterPro" id="IPR000315">
    <property type="entry name" value="Znf_B-box"/>
</dbReference>
<dbReference type="EMBL" id="BNJQ01000014">
    <property type="protein sequence ID" value="GHP06885.1"/>
    <property type="molecule type" value="Genomic_DNA"/>
</dbReference>
<organism evidence="8 9">
    <name type="scientific">Pycnococcus provasolii</name>
    <dbReference type="NCBI Taxonomy" id="41880"/>
    <lineage>
        <taxon>Eukaryota</taxon>
        <taxon>Viridiplantae</taxon>
        <taxon>Chlorophyta</taxon>
        <taxon>Pseudoscourfieldiophyceae</taxon>
        <taxon>Pseudoscourfieldiales</taxon>
        <taxon>Pycnococcaceae</taxon>
        <taxon>Pycnococcus</taxon>
    </lineage>
</organism>
<accession>A0A830HJH8</accession>
<dbReference type="PROSITE" id="PS50119">
    <property type="entry name" value="ZF_BBOX"/>
    <property type="match status" value="2"/>
</dbReference>
<keyword evidence="9" id="KW-1185">Reference proteome</keyword>
<dbReference type="Gene3D" id="4.10.830.40">
    <property type="match status" value="1"/>
</dbReference>
<dbReference type="Gene3D" id="3.30.40.10">
    <property type="entry name" value="Zinc/RING finger domain, C3HC4 (zinc finger)"/>
    <property type="match status" value="1"/>
</dbReference>
<evidence type="ECO:0000256" key="5">
    <source>
        <dbReference type="SAM" id="MobiDB-lite"/>
    </source>
</evidence>
<dbReference type="InterPro" id="IPR017907">
    <property type="entry name" value="Znf_RING_CS"/>
</dbReference>
<feature type="compositionally biased region" description="Basic and acidic residues" evidence="5">
    <location>
        <begin position="324"/>
        <end position="334"/>
    </location>
</feature>
<sequence>MGNETSTPVSSGAASGGMVATTSASASSVSHQAANAPASELNPYAAAASSVGIPLSHPSHPAFIHAALKLGMGATQLFMESINDRDLRAVLQYLGVPCDDCGTYAALRDRLQSAIGSVEPFKLPNVGDTRIDLSKGVIGMEWFLNATKGGVAGAGVAPQFGEGAGLSAPEERDLLRRLPLPVLIAIVAARAPDPIAVLDAGKGVSASGVDREYLVEVAARCASRKSASHLLEQGGINVQEATDEETRRARVSAWREAQMACTVCGECKRELKPHWAPNWSDGMFCECELNDAVVRRVGTVDNDVKVWDDTLTSVNAGAADEGESEPRKDADAGEYEPRWYAPTPADASARETAAAAAALERADAPLIESMTCPACSELFSEPVILSCSHRLCLRCAQHFAQNIPIAPEDMPKVGEERDIATLHCPVCDVASGIGMAGLSSLKKDTLLHNTVERYLLRYRAAQRGLSILAPEATWESGVTCEICSERDASVQCDQCRVNYCVPCRAMAHPNKGKLASHTFTPLRPEAALNNAISRYCQFHPEHRLTLFDTATGTAVCTQCTESTHKGHETRPLRETYEECVAKVSAKHDELKKSERLCQERMEAYADAAATLRDEGQRLRVGIEHSFAALRASLGRQERALVEAVRHRENAARLSLREAHVQVKGTHETLRRANAFCEGVLEEPDAADFTAGADRLLVDLAAVSTATQKEVDMAAKKDVDVSEMLNLAKEARAVHASLADAVSSWDVLGGSTAADLAKRLKERAMLAEEK</sequence>
<dbReference type="Gene3D" id="3.30.160.60">
    <property type="entry name" value="Classic Zinc Finger"/>
    <property type="match status" value="1"/>
</dbReference>
<proteinExistence type="predicted"/>
<keyword evidence="3" id="KW-0862">Zinc</keyword>
<dbReference type="SMART" id="SM00336">
    <property type="entry name" value="BBOX"/>
    <property type="match status" value="2"/>
</dbReference>
<dbReference type="InterPro" id="IPR013083">
    <property type="entry name" value="Znf_RING/FYVE/PHD"/>
</dbReference>
<evidence type="ECO:0000256" key="2">
    <source>
        <dbReference type="ARBA" id="ARBA00022771"/>
    </source>
</evidence>
<dbReference type="PANTHER" id="PTHR25462">
    <property type="entry name" value="BONUS, ISOFORM C-RELATED"/>
    <property type="match status" value="1"/>
</dbReference>
<feature type="domain" description="B box-type" evidence="7">
    <location>
        <begin position="531"/>
        <end position="572"/>
    </location>
</feature>
<dbReference type="Proteomes" id="UP000660262">
    <property type="component" value="Unassembled WGS sequence"/>
</dbReference>
<evidence type="ECO:0000256" key="4">
    <source>
        <dbReference type="PROSITE-ProRule" id="PRU00024"/>
    </source>
</evidence>
<evidence type="ECO:0000259" key="7">
    <source>
        <dbReference type="PROSITE" id="PS50119"/>
    </source>
</evidence>
<keyword evidence="1" id="KW-0479">Metal-binding</keyword>
<protein>
    <submittedName>
        <fullName evidence="8">Stretch-activated cation channel mid1</fullName>
    </submittedName>
</protein>
<evidence type="ECO:0000259" key="6">
    <source>
        <dbReference type="PROSITE" id="PS50089"/>
    </source>
</evidence>
<gene>
    <name evidence="8" type="ORF">PPROV_000562900</name>
</gene>
<feature type="region of interest" description="Disordered" evidence="5">
    <location>
        <begin position="315"/>
        <end position="334"/>
    </location>
</feature>
<dbReference type="InterPro" id="IPR047153">
    <property type="entry name" value="TRIM45/56/19-like"/>
</dbReference>
<evidence type="ECO:0000256" key="1">
    <source>
        <dbReference type="ARBA" id="ARBA00022723"/>
    </source>
</evidence>
<dbReference type="PROSITE" id="PS00518">
    <property type="entry name" value="ZF_RING_1"/>
    <property type="match status" value="1"/>
</dbReference>
<dbReference type="Pfam" id="PF00643">
    <property type="entry name" value="zf-B_box"/>
    <property type="match status" value="1"/>
</dbReference>